<dbReference type="GO" id="GO:0046930">
    <property type="term" value="C:pore complex"/>
    <property type="evidence" value="ECO:0007669"/>
    <property type="project" value="UniProtKB-KW"/>
</dbReference>
<dbReference type="PANTHER" id="PTHR38105:SF2">
    <property type="entry name" value="N-ACETYLNEURAMINIC ACID OUTER MEMBRANE CHANNEL PROTEIN NANC-RELATED"/>
    <property type="match status" value="1"/>
</dbReference>
<feature type="compositionally biased region" description="Low complexity" evidence="11">
    <location>
        <begin position="63"/>
        <end position="72"/>
    </location>
</feature>
<evidence type="ECO:0000256" key="5">
    <source>
        <dbReference type="ARBA" id="ARBA00022692"/>
    </source>
</evidence>
<keyword evidence="3" id="KW-1134">Transmembrane beta strand</keyword>
<keyword evidence="10" id="KW-0998">Cell outer membrane</keyword>
<dbReference type="RefSeq" id="WP_072309270.1">
    <property type="nucleotide sequence ID" value="NZ_FMIQ01000055.1"/>
</dbReference>
<organism evidence="13 14">
    <name type="scientific">Hafnia alvei</name>
    <dbReference type="NCBI Taxonomy" id="569"/>
    <lineage>
        <taxon>Bacteria</taxon>
        <taxon>Pseudomonadati</taxon>
        <taxon>Pseudomonadota</taxon>
        <taxon>Gammaproteobacteria</taxon>
        <taxon>Enterobacterales</taxon>
        <taxon>Hafniaceae</taxon>
        <taxon>Hafnia</taxon>
    </lineage>
</organism>
<dbReference type="AlphaFoldDB" id="A0A1C6Z2Y6"/>
<dbReference type="EMBL" id="FMIQ01000055">
    <property type="protein sequence ID" value="SCM53361.1"/>
    <property type="molecule type" value="Genomic_DNA"/>
</dbReference>
<keyword evidence="2" id="KW-0813">Transport</keyword>
<dbReference type="GO" id="GO:0015772">
    <property type="term" value="P:oligosaccharide transport"/>
    <property type="evidence" value="ECO:0007669"/>
    <property type="project" value="TreeGrafter"/>
</dbReference>
<name>A0A1C6Z2Y6_HAFAL</name>
<gene>
    <name evidence="13" type="ORF">BN1044_02854</name>
</gene>
<evidence type="ECO:0000256" key="12">
    <source>
        <dbReference type="SAM" id="SignalP"/>
    </source>
</evidence>
<evidence type="ECO:0000256" key="6">
    <source>
        <dbReference type="ARBA" id="ARBA00022729"/>
    </source>
</evidence>
<evidence type="ECO:0000256" key="2">
    <source>
        <dbReference type="ARBA" id="ARBA00022448"/>
    </source>
</evidence>
<dbReference type="Gene3D" id="2.40.160.40">
    <property type="entry name" value="monomeric porin ompg"/>
    <property type="match status" value="1"/>
</dbReference>
<keyword evidence="7" id="KW-0406">Ion transport</keyword>
<evidence type="ECO:0000313" key="14">
    <source>
        <dbReference type="Proteomes" id="UP000094844"/>
    </source>
</evidence>
<keyword evidence="9" id="KW-0472">Membrane</keyword>
<proteinExistence type="predicted"/>
<comment type="subcellular location">
    <subcellularLocation>
        <location evidence="1">Cell outer membrane</location>
    </subcellularLocation>
</comment>
<feature type="region of interest" description="Disordered" evidence="11">
    <location>
        <begin position="59"/>
        <end position="80"/>
    </location>
</feature>
<keyword evidence="4" id="KW-0762">Sugar transport</keyword>
<dbReference type="GO" id="GO:0006811">
    <property type="term" value="P:monoatomic ion transport"/>
    <property type="evidence" value="ECO:0007669"/>
    <property type="project" value="UniProtKB-KW"/>
</dbReference>
<dbReference type="GO" id="GO:0009279">
    <property type="term" value="C:cell outer membrane"/>
    <property type="evidence" value="ECO:0007669"/>
    <property type="project" value="UniProtKB-SubCell"/>
</dbReference>
<evidence type="ECO:0000256" key="11">
    <source>
        <dbReference type="SAM" id="MobiDB-lite"/>
    </source>
</evidence>
<protein>
    <submittedName>
        <fullName evidence="13">Oligogalacturonate-specific porin protein (KdgM)</fullName>
    </submittedName>
</protein>
<keyword evidence="6 12" id="KW-0732">Signal</keyword>
<evidence type="ECO:0000256" key="1">
    <source>
        <dbReference type="ARBA" id="ARBA00004442"/>
    </source>
</evidence>
<keyword evidence="8" id="KW-0626">Porin</keyword>
<accession>A0A1C6Z2Y6</accession>
<evidence type="ECO:0000313" key="13">
    <source>
        <dbReference type="EMBL" id="SCM53361.1"/>
    </source>
</evidence>
<dbReference type="SUPFAM" id="SSF56935">
    <property type="entry name" value="Porins"/>
    <property type="match status" value="1"/>
</dbReference>
<evidence type="ECO:0000256" key="7">
    <source>
        <dbReference type="ARBA" id="ARBA00023065"/>
    </source>
</evidence>
<dbReference type="Proteomes" id="UP000094844">
    <property type="component" value="Unassembled WGS sequence"/>
</dbReference>
<dbReference type="GO" id="GO:0015288">
    <property type="term" value="F:porin activity"/>
    <property type="evidence" value="ECO:0007669"/>
    <property type="project" value="UniProtKB-KW"/>
</dbReference>
<dbReference type="PANTHER" id="PTHR38105">
    <property type="entry name" value="OUTER MEMBRANE PROTEIN-RELATED-RELATED"/>
    <property type="match status" value="1"/>
</dbReference>
<evidence type="ECO:0000256" key="9">
    <source>
        <dbReference type="ARBA" id="ARBA00023136"/>
    </source>
</evidence>
<keyword evidence="5" id="KW-0812">Transmembrane</keyword>
<evidence type="ECO:0000256" key="8">
    <source>
        <dbReference type="ARBA" id="ARBA00023114"/>
    </source>
</evidence>
<sequence>MKKQIISVISLLIAATPLISHALTFDVRGGYRAGSHSYESRFKVSESWKNGWWASMETDNKNNKNNGKGPNGADQSDSAHSLGDITSDYNEIETNYTYTLTDKWSLQPGGILHWSSKGTQIRPYFRINYKITPQLSTSLRYRYDYNDYETTNDNGEYHRDSVNRLDLYLGYKINKQWSVLYQGTVYKHASDQYEYKNGKTWSTENAFTLRYKWNDWFSPYIEYDYLDKQGYYDGEGNIPESRYRIGMTFTL</sequence>
<feature type="chain" id="PRO_5008751904" evidence="12">
    <location>
        <begin position="23"/>
        <end position="251"/>
    </location>
</feature>
<dbReference type="Pfam" id="PF06178">
    <property type="entry name" value="KdgM"/>
    <property type="match status" value="1"/>
</dbReference>
<evidence type="ECO:0000256" key="10">
    <source>
        <dbReference type="ARBA" id="ARBA00023237"/>
    </source>
</evidence>
<evidence type="ECO:0000256" key="3">
    <source>
        <dbReference type="ARBA" id="ARBA00022452"/>
    </source>
</evidence>
<dbReference type="InterPro" id="IPR009331">
    <property type="entry name" value="Oligogalacturonate-sp_porin"/>
</dbReference>
<dbReference type="InterPro" id="IPR053713">
    <property type="entry name" value="Bact_OM_Channel_sf"/>
</dbReference>
<evidence type="ECO:0000256" key="4">
    <source>
        <dbReference type="ARBA" id="ARBA00022597"/>
    </source>
</evidence>
<reference evidence="13 14" key="1">
    <citation type="submission" date="2016-09" db="EMBL/GenBank/DDBJ databases">
        <authorList>
            <person name="Capua I."/>
            <person name="De Benedictis P."/>
            <person name="Joannis T."/>
            <person name="Lombin L.H."/>
            <person name="Cattoli G."/>
        </authorList>
    </citation>
    <scope>NUCLEOTIDE SEQUENCE [LARGE SCALE GENOMIC DNA]</scope>
    <source>
        <strain evidence="13 14">GB001</strain>
    </source>
</reference>
<feature type="signal peptide" evidence="12">
    <location>
        <begin position="1"/>
        <end position="22"/>
    </location>
</feature>
<dbReference type="OrthoDB" id="6570067at2"/>